<dbReference type="GO" id="GO:0016757">
    <property type="term" value="F:glycosyltransferase activity"/>
    <property type="evidence" value="ECO:0000318"/>
    <property type="project" value="GO_Central"/>
</dbReference>
<reference evidence="1 2" key="1">
    <citation type="journal article" date="2011" name="Science">
        <title>The ecoresponsive genome of Daphnia pulex.</title>
        <authorList>
            <person name="Colbourne J.K."/>
            <person name="Pfrender M.E."/>
            <person name="Gilbert D."/>
            <person name="Thomas W.K."/>
            <person name="Tucker A."/>
            <person name="Oakley T.H."/>
            <person name="Tokishita S."/>
            <person name="Aerts A."/>
            <person name="Arnold G.J."/>
            <person name="Basu M.K."/>
            <person name="Bauer D.J."/>
            <person name="Caceres C.E."/>
            <person name="Carmel L."/>
            <person name="Casola C."/>
            <person name="Choi J.H."/>
            <person name="Detter J.C."/>
            <person name="Dong Q."/>
            <person name="Dusheyko S."/>
            <person name="Eads B.D."/>
            <person name="Frohlich T."/>
            <person name="Geiler-Samerotte K.A."/>
            <person name="Gerlach D."/>
            <person name="Hatcher P."/>
            <person name="Jogdeo S."/>
            <person name="Krijgsveld J."/>
            <person name="Kriventseva E.V."/>
            <person name="Kultz D."/>
            <person name="Laforsch C."/>
            <person name="Lindquist E."/>
            <person name="Lopez J."/>
            <person name="Manak J.R."/>
            <person name="Muller J."/>
            <person name="Pangilinan J."/>
            <person name="Patwardhan R.P."/>
            <person name="Pitluck S."/>
            <person name="Pritham E.J."/>
            <person name="Rechtsteiner A."/>
            <person name="Rho M."/>
            <person name="Rogozin I.B."/>
            <person name="Sakarya O."/>
            <person name="Salamov A."/>
            <person name="Schaack S."/>
            <person name="Shapiro H."/>
            <person name="Shiga Y."/>
            <person name="Skalitzky C."/>
            <person name="Smith Z."/>
            <person name="Souvorov A."/>
            <person name="Sung W."/>
            <person name="Tang Z."/>
            <person name="Tsuchiya D."/>
            <person name="Tu H."/>
            <person name="Vos H."/>
            <person name="Wang M."/>
            <person name="Wolf Y.I."/>
            <person name="Yamagata H."/>
            <person name="Yamada T."/>
            <person name="Ye Y."/>
            <person name="Shaw J.R."/>
            <person name="Andrews J."/>
            <person name="Crease T.J."/>
            <person name="Tang H."/>
            <person name="Lucas S.M."/>
            <person name="Robertson H.M."/>
            <person name="Bork P."/>
            <person name="Koonin E.V."/>
            <person name="Zdobnov E.M."/>
            <person name="Grigoriev I.V."/>
            <person name="Lynch M."/>
            <person name="Boore J.L."/>
        </authorList>
    </citation>
    <scope>NUCLEOTIDE SEQUENCE [LARGE SCALE GENOMIC DNA]</scope>
</reference>
<dbReference type="PANTHER" id="PTHR12224">
    <property type="entry name" value="BETA-1,4-MANNOSYL-GLYCOPROTEIN BETA-1,4-N-ACETYLGLUCOSAMINYL-TRANSFERASE"/>
    <property type="match status" value="1"/>
</dbReference>
<evidence type="ECO:0000313" key="1">
    <source>
        <dbReference type="EMBL" id="EFX80786.1"/>
    </source>
</evidence>
<proteinExistence type="predicted"/>
<dbReference type="STRING" id="6669.E9GIE2"/>
<evidence type="ECO:0000313" key="2">
    <source>
        <dbReference type="Proteomes" id="UP000000305"/>
    </source>
</evidence>
<dbReference type="GO" id="GO:0006044">
    <property type="term" value="P:N-acetylglucosamine metabolic process"/>
    <property type="evidence" value="ECO:0000318"/>
    <property type="project" value="GO_Central"/>
</dbReference>
<dbReference type="HOGENOM" id="CLU_045745_0_0_1"/>
<gene>
    <name evidence="1" type="ORF">DAPPUDRAFT_50861</name>
</gene>
<dbReference type="InParanoid" id="E9GIE2"/>
<dbReference type="InterPro" id="IPR006813">
    <property type="entry name" value="Glyco_trans_17"/>
</dbReference>
<keyword evidence="2" id="KW-1185">Reference proteome</keyword>
<sequence length="400" mass="46822">MITFDENRVVTLEDDEFSHFQPVGLAPLCYLEGTSVSKTLSSNSSKCLCRANYFGHECGIPAAVWHRTISKKYHRWPLKPRKVPRRIIHGLNINHEIEFFRVRLEELKDAVDVYIVCESNYTARGDAKPLHLMDKLRSGFMGAYHSKIVHVPLYKFPPEGRENGWFIDMYLRTYMGIHGLKRVHGVRSDDLFVLLDADEIPTREVLMFLKLYDGYPEPVRLAMRWSVFGFFWKRKRGKQTGSIFNWILDVSTMNLVWKVCQNNTFLIRKDMTNNADFQERLSNRVSPWTSGTKQAYAGHHCSWCYSPEGIRTKLLSAHADDKPRWGDFAEKLDLRYISRLIREGEWFDSSRPFVMADLEKEEQYAPKFMLQHPQQFSQLLYPPDMTNELYSSNSHNLDSQ</sequence>
<dbReference type="PhylomeDB" id="E9GIE2"/>
<dbReference type="GO" id="GO:0003830">
    <property type="term" value="F:beta-1,4-mannosylglycoprotein 4-beta-N-acetylglucosaminyltransferase activity"/>
    <property type="evidence" value="ECO:0007669"/>
    <property type="project" value="InterPro"/>
</dbReference>
<dbReference type="Proteomes" id="UP000000305">
    <property type="component" value="Unassembled WGS sequence"/>
</dbReference>
<dbReference type="KEGG" id="dpx:DAPPUDRAFT_50861"/>
<evidence type="ECO:0008006" key="3">
    <source>
        <dbReference type="Google" id="ProtNLM"/>
    </source>
</evidence>
<organism evidence="1 2">
    <name type="scientific">Daphnia pulex</name>
    <name type="common">Water flea</name>
    <dbReference type="NCBI Taxonomy" id="6669"/>
    <lineage>
        <taxon>Eukaryota</taxon>
        <taxon>Metazoa</taxon>
        <taxon>Ecdysozoa</taxon>
        <taxon>Arthropoda</taxon>
        <taxon>Crustacea</taxon>
        <taxon>Branchiopoda</taxon>
        <taxon>Diplostraca</taxon>
        <taxon>Cladocera</taxon>
        <taxon>Anomopoda</taxon>
        <taxon>Daphniidae</taxon>
        <taxon>Daphnia</taxon>
    </lineage>
</organism>
<dbReference type="PANTHER" id="PTHR12224:SF0">
    <property type="entry name" value="BETA-1,4-MANNOSYL-GLYCOPROTEIN 4-BETA-N-ACETYLGLUCOSAMINYLTRANSFERASE"/>
    <property type="match status" value="1"/>
</dbReference>
<dbReference type="Pfam" id="PF04724">
    <property type="entry name" value="Glyco_transf_17"/>
    <property type="match status" value="1"/>
</dbReference>
<name>E9GIE2_DAPPU</name>
<dbReference type="GO" id="GO:0016020">
    <property type="term" value="C:membrane"/>
    <property type="evidence" value="ECO:0007669"/>
    <property type="project" value="InterPro"/>
</dbReference>
<dbReference type="OMA" id="VRTGGWF"/>
<accession>E9GIE2</accession>
<protein>
    <recommendedName>
        <fullName evidence="3">Beta-1,4-mannosyl-glycoprotein 4-beta-N-acetylglucosaminyltransferase</fullName>
    </recommendedName>
</protein>
<dbReference type="eggNOG" id="ENOG502QUBY">
    <property type="taxonomic scope" value="Eukaryota"/>
</dbReference>
<dbReference type="AlphaFoldDB" id="E9GIE2"/>
<dbReference type="EMBL" id="GL732546">
    <property type="protein sequence ID" value="EFX80786.1"/>
    <property type="molecule type" value="Genomic_DNA"/>
</dbReference>
<dbReference type="FunCoup" id="E9GIE2">
    <property type="interactions" value="60"/>
</dbReference>
<dbReference type="OrthoDB" id="6474464at2759"/>